<organism evidence="2 3">
    <name type="scientific">Spirodela intermedia</name>
    <name type="common">Intermediate duckweed</name>
    <dbReference type="NCBI Taxonomy" id="51605"/>
    <lineage>
        <taxon>Eukaryota</taxon>
        <taxon>Viridiplantae</taxon>
        <taxon>Streptophyta</taxon>
        <taxon>Embryophyta</taxon>
        <taxon>Tracheophyta</taxon>
        <taxon>Spermatophyta</taxon>
        <taxon>Magnoliopsida</taxon>
        <taxon>Liliopsida</taxon>
        <taxon>Araceae</taxon>
        <taxon>Lemnoideae</taxon>
        <taxon>Spirodela</taxon>
    </lineage>
</organism>
<proteinExistence type="predicted"/>
<keyword evidence="3" id="KW-1185">Reference proteome</keyword>
<feature type="region of interest" description="Disordered" evidence="1">
    <location>
        <begin position="135"/>
        <end position="163"/>
    </location>
</feature>
<feature type="compositionally biased region" description="Polar residues" evidence="1">
    <location>
        <begin position="76"/>
        <end position="87"/>
    </location>
</feature>
<evidence type="ECO:0000313" key="3">
    <source>
        <dbReference type="Proteomes" id="UP000663760"/>
    </source>
</evidence>
<feature type="region of interest" description="Disordered" evidence="1">
    <location>
        <begin position="1"/>
        <end position="87"/>
    </location>
</feature>
<dbReference type="OrthoDB" id="1935372at2759"/>
<feature type="compositionally biased region" description="Acidic residues" evidence="1">
    <location>
        <begin position="10"/>
        <end position="19"/>
    </location>
</feature>
<dbReference type="InterPro" id="IPR040381">
    <property type="entry name" value="At4g14450-like"/>
</dbReference>
<dbReference type="AlphaFoldDB" id="A0A7I8KNK1"/>
<accession>A0A7I8KNK1</accession>
<protein>
    <submittedName>
        <fullName evidence="2">Uncharacterized protein</fullName>
    </submittedName>
</protein>
<dbReference type="PANTHER" id="PTHR33912:SF3">
    <property type="entry name" value="OS01G0939400 PROTEIN"/>
    <property type="match status" value="1"/>
</dbReference>
<evidence type="ECO:0000313" key="2">
    <source>
        <dbReference type="EMBL" id="CAA7398535.1"/>
    </source>
</evidence>
<reference evidence="2" key="1">
    <citation type="submission" date="2020-02" db="EMBL/GenBank/DDBJ databases">
        <authorList>
            <person name="Scholz U."/>
            <person name="Mascher M."/>
            <person name="Fiebig A."/>
        </authorList>
    </citation>
    <scope>NUCLEOTIDE SEQUENCE</scope>
</reference>
<name>A0A7I8KNK1_SPIIN</name>
<gene>
    <name evidence="2" type="ORF">SI8410_06009200</name>
</gene>
<dbReference type="Proteomes" id="UP000663760">
    <property type="component" value="Chromosome 6"/>
</dbReference>
<evidence type="ECO:0000256" key="1">
    <source>
        <dbReference type="SAM" id="MobiDB-lite"/>
    </source>
</evidence>
<sequence length="193" mass="20317">MSLVDYESSSSDEENEDGEAAGRLSEETPPPQPPPAEGTAVAKPLPRAGPPRPTAAPQEPPPPGPDLPKRRVPLSPVSSTYVQSGITSDVPSASVALPDASLLFSSPSFFNNQANVSDHSSRVAAAMAENALRKRASNGSVPHRQQIKHHKGVSSVPNVTSDAKGVELVPPQLRGRSNVVTEDIGKLFVHKRS</sequence>
<dbReference type="EMBL" id="LR746269">
    <property type="protein sequence ID" value="CAA7398535.1"/>
    <property type="molecule type" value="Genomic_DNA"/>
</dbReference>
<feature type="compositionally biased region" description="Pro residues" evidence="1">
    <location>
        <begin position="47"/>
        <end position="66"/>
    </location>
</feature>
<dbReference type="PANTHER" id="PTHR33912">
    <property type="entry name" value="OS01G0939400 PROTEIN"/>
    <property type="match status" value="1"/>
</dbReference>